<evidence type="ECO:0000259" key="1">
    <source>
        <dbReference type="SMART" id="SM00858"/>
    </source>
</evidence>
<protein>
    <submittedName>
        <fullName evidence="2">Flp pilus assembly protein CpaB</fullName>
    </submittedName>
</protein>
<sequence>MKTRLLGGVLALVLAIAGVVLLATYVQAADRRAQAGMNPMQVLVVQQPVAAGTTIDELKTMVKSQSLPKAAVAQGAVTSLSDQTGKVTAVALVPGEQLLAARLVAPSSLNSPDHVDVPKGLEELTLKLDPERVLGGEIKAGDTVGVFISYNTGVAPGTSDSPATKLQFHKVLVTKVGMATSSTQQSSGATAQAQSPNSGTSIFITIAQTGADATATVHAAEFGKIYLSKENANTNTADVPTMHKDGVLK</sequence>
<dbReference type="InterPro" id="IPR031571">
    <property type="entry name" value="RcpC_dom"/>
</dbReference>
<dbReference type="RefSeq" id="WP_165181787.1">
    <property type="nucleotide sequence ID" value="NZ_JAAKZI010000013.1"/>
</dbReference>
<dbReference type="EMBL" id="JAAKZI010000013">
    <property type="protein sequence ID" value="NGN83644.1"/>
    <property type="molecule type" value="Genomic_DNA"/>
</dbReference>
<comment type="caution">
    <text evidence="2">The sequence shown here is derived from an EMBL/GenBank/DDBJ whole genome shotgun (WGS) entry which is preliminary data.</text>
</comment>
<proteinExistence type="predicted"/>
<dbReference type="InterPro" id="IPR013974">
    <property type="entry name" value="SAF"/>
</dbReference>
<name>A0ABX0D9T1_9MICC</name>
<dbReference type="Proteomes" id="UP000479226">
    <property type="component" value="Unassembled WGS sequence"/>
</dbReference>
<dbReference type="SMART" id="SM00858">
    <property type="entry name" value="SAF"/>
    <property type="match status" value="1"/>
</dbReference>
<organism evidence="2 3">
    <name type="scientific">Arthrobacter silviterrae</name>
    <dbReference type="NCBI Taxonomy" id="2026658"/>
    <lineage>
        <taxon>Bacteria</taxon>
        <taxon>Bacillati</taxon>
        <taxon>Actinomycetota</taxon>
        <taxon>Actinomycetes</taxon>
        <taxon>Micrococcales</taxon>
        <taxon>Micrococcaceae</taxon>
        <taxon>Arthrobacter</taxon>
    </lineage>
</organism>
<dbReference type="Pfam" id="PF16976">
    <property type="entry name" value="RcpC"/>
    <property type="match status" value="1"/>
</dbReference>
<gene>
    <name evidence="2" type="ORF">G6N77_09270</name>
</gene>
<dbReference type="CDD" id="cd11614">
    <property type="entry name" value="SAF_CpaB_FlgA_like"/>
    <property type="match status" value="1"/>
</dbReference>
<feature type="domain" description="SAF" evidence="1">
    <location>
        <begin position="40"/>
        <end position="104"/>
    </location>
</feature>
<reference evidence="2 3" key="1">
    <citation type="submission" date="2020-02" db="EMBL/GenBank/DDBJ databases">
        <title>Genome sequence of the type strain DSM 27180 of Arthrobacter silviterrae.</title>
        <authorList>
            <person name="Gao J."/>
            <person name="Sun J."/>
        </authorList>
    </citation>
    <scope>NUCLEOTIDE SEQUENCE [LARGE SCALE GENOMIC DNA]</scope>
    <source>
        <strain evidence="2 3">DSM 27180</strain>
    </source>
</reference>
<keyword evidence="3" id="KW-1185">Reference proteome</keyword>
<evidence type="ECO:0000313" key="3">
    <source>
        <dbReference type="Proteomes" id="UP000479226"/>
    </source>
</evidence>
<evidence type="ECO:0000313" key="2">
    <source>
        <dbReference type="EMBL" id="NGN83644.1"/>
    </source>
</evidence>
<accession>A0ABX0D9T1</accession>